<sequence>MPLAVLATASKRLTSTRFPKGTNLRRELCVIHSQQKTYRGQWRCDALAKWPYRTTEAGGLPYRGSNYAPYYRCVELRAKCELIASTEGAGSIRCAVPVEATFRRHADVI</sequence>
<reference evidence="1 2" key="1">
    <citation type="submission" date="2013-11" db="EMBL/GenBank/DDBJ databases">
        <title>The Genome Sequence of Phytophthora parasitica P1569.</title>
        <authorList>
            <consortium name="The Broad Institute Genomics Platform"/>
            <person name="Russ C."/>
            <person name="Tyler B."/>
            <person name="Panabieres F."/>
            <person name="Shan W."/>
            <person name="Tripathy S."/>
            <person name="Grunwald N."/>
            <person name="Machado M."/>
            <person name="Johnson C.S."/>
            <person name="Arredondo F."/>
            <person name="Hong C."/>
            <person name="Coffey M."/>
            <person name="Young S.K."/>
            <person name="Zeng Q."/>
            <person name="Gargeya S."/>
            <person name="Fitzgerald M."/>
            <person name="Abouelleil A."/>
            <person name="Alvarado L."/>
            <person name="Chapman S.B."/>
            <person name="Gainer-Dewar J."/>
            <person name="Goldberg J."/>
            <person name="Griggs A."/>
            <person name="Gujja S."/>
            <person name="Hansen M."/>
            <person name="Howarth C."/>
            <person name="Imamovic A."/>
            <person name="Ireland A."/>
            <person name="Larimer J."/>
            <person name="McCowan C."/>
            <person name="Murphy C."/>
            <person name="Pearson M."/>
            <person name="Poon T.W."/>
            <person name="Priest M."/>
            <person name="Roberts A."/>
            <person name="Saif S."/>
            <person name="Shea T."/>
            <person name="Sykes S."/>
            <person name="Wortman J."/>
            <person name="Nusbaum C."/>
            <person name="Birren B."/>
        </authorList>
    </citation>
    <scope>NUCLEOTIDE SEQUENCE [LARGE SCALE GENOMIC DNA]</scope>
    <source>
        <strain evidence="1 2">P1569</strain>
    </source>
</reference>
<gene>
    <name evidence="1" type="ORF">F443_20004</name>
</gene>
<comment type="caution">
    <text evidence="1">The sequence shown here is derived from an EMBL/GenBank/DDBJ whole genome shotgun (WGS) entry which is preliminary data.</text>
</comment>
<evidence type="ECO:0000313" key="1">
    <source>
        <dbReference type="EMBL" id="ETI33307.1"/>
    </source>
</evidence>
<keyword evidence="2" id="KW-1185">Reference proteome</keyword>
<dbReference type="HOGENOM" id="CLU_2189157_0_0_1"/>
<dbReference type="AlphaFoldDB" id="V9E4T2"/>
<dbReference type="Proteomes" id="UP000018721">
    <property type="component" value="Unassembled WGS sequence"/>
</dbReference>
<proteinExistence type="predicted"/>
<accession>V9E4T2</accession>
<protein>
    <submittedName>
        <fullName evidence="1">Uncharacterized protein</fullName>
    </submittedName>
</protein>
<name>V9E4T2_PHYNI</name>
<evidence type="ECO:0000313" key="2">
    <source>
        <dbReference type="Proteomes" id="UP000018721"/>
    </source>
</evidence>
<dbReference type="EMBL" id="ANIZ01003485">
    <property type="protein sequence ID" value="ETI33307.1"/>
    <property type="molecule type" value="Genomic_DNA"/>
</dbReference>
<organism evidence="1 2">
    <name type="scientific">Phytophthora nicotianae P1569</name>
    <dbReference type="NCBI Taxonomy" id="1317065"/>
    <lineage>
        <taxon>Eukaryota</taxon>
        <taxon>Sar</taxon>
        <taxon>Stramenopiles</taxon>
        <taxon>Oomycota</taxon>
        <taxon>Peronosporomycetes</taxon>
        <taxon>Peronosporales</taxon>
        <taxon>Peronosporaceae</taxon>
        <taxon>Phytophthora</taxon>
    </lineage>
</organism>